<keyword evidence="2" id="KW-1185">Reference proteome</keyword>
<name>A0A8K0P5P6_LADFU</name>
<protein>
    <submittedName>
        <fullName evidence="1">Uncharacterized protein</fullName>
    </submittedName>
</protein>
<organism evidence="1 2">
    <name type="scientific">Ladona fulva</name>
    <name type="common">Scarce chaser dragonfly</name>
    <name type="synonym">Libellula fulva</name>
    <dbReference type="NCBI Taxonomy" id="123851"/>
    <lineage>
        <taxon>Eukaryota</taxon>
        <taxon>Metazoa</taxon>
        <taxon>Ecdysozoa</taxon>
        <taxon>Arthropoda</taxon>
        <taxon>Hexapoda</taxon>
        <taxon>Insecta</taxon>
        <taxon>Pterygota</taxon>
        <taxon>Palaeoptera</taxon>
        <taxon>Odonata</taxon>
        <taxon>Epiprocta</taxon>
        <taxon>Anisoptera</taxon>
        <taxon>Libelluloidea</taxon>
        <taxon>Libellulidae</taxon>
        <taxon>Ladona</taxon>
    </lineage>
</organism>
<gene>
    <name evidence="1" type="ORF">J437_LFUL013205</name>
</gene>
<proteinExistence type="predicted"/>
<reference evidence="1" key="2">
    <citation type="submission" date="2017-10" db="EMBL/GenBank/DDBJ databases">
        <title>Ladona fulva Genome sequencing and assembly.</title>
        <authorList>
            <person name="Murali S."/>
            <person name="Richards S."/>
            <person name="Bandaranaike D."/>
            <person name="Bellair M."/>
            <person name="Blankenburg K."/>
            <person name="Chao H."/>
            <person name="Dinh H."/>
            <person name="Doddapaneni H."/>
            <person name="Dugan-Rocha S."/>
            <person name="Elkadiri S."/>
            <person name="Gnanaolivu R."/>
            <person name="Hernandez B."/>
            <person name="Skinner E."/>
            <person name="Javaid M."/>
            <person name="Lee S."/>
            <person name="Li M."/>
            <person name="Ming W."/>
            <person name="Munidasa M."/>
            <person name="Muniz J."/>
            <person name="Nguyen L."/>
            <person name="Hughes D."/>
            <person name="Osuji N."/>
            <person name="Pu L.-L."/>
            <person name="Puazo M."/>
            <person name="Qu C."/>
            <person name="Quiroz J."/>
            <person name="Raj R."/>
            <person name="Weissenberger G."/>
            <person name="Xin Y."/>
            <person name="Zou X."/>
            <person name="Han Y."/>
            <person name="Worley K."/>
            <person name="Muzny D."/>
            <person name="Gibbs R."/>
        </authorList>
    </citation>
    <scope>NUCLEOTIDE SEQUENCE</scope>
    <source>
        <strain evidence="1">Sampled in the wild</strain>
    </source>
</reference>
<evidence type="ECO:0000313" key="2">
    <source>
        <dbReference type="Proteomes" id="UP000792457"/>
    </source>
</evidence>
<comment type="caution">
    <text evidence="1">The sequence shown here is derived from an EMBL/GenBank/DDBJ whole genome shotgun (WGS) entry which is preliminary data.</text>
</comment>
<dbReference type="AlphaFoldDB" id="A0A8K0P5P6"/>
<evidence type="ECO:0000313" key="1">
    <source>
        <dbReference type="EMBL" id="KAG8234037.1"/>
    </source>
</evidence>
<dbReference type="Proteomes" id="UP000792457">
    <property type="component" value="Unassembled WGS sequence"/>
</dbReference>
<dbReference type="EMBL" id="KZ308765">
    <property type="protein sequence ID" value="KAG8234037.1"/>
    <property type="molecule type" value="Genomic_DNA"/>
</dbReference>
<accession>A0A8K0P5P6</accession>
<reference evidence="1" key="1">
    <citation type="submission" date="2013-04" db="EMBL/GenBank/DDBJ databases">
        <authorList>
            <person name="Qu J."/>
            <person name="Murali S.C."/>
            <person name="Bandaranaike D."/>
            <person name="Bellair M."/>
            <person name="Blankenburg K."/>
            <person name="Chao H."/>
            <person name="Dinh H."/>
            <person name="Doddapaneni H."/>
            <person name="Downs B."/>
            <person name="Dugan-Rocha S."/>
            <person name="Elkadiri S."/>
            <person name="Gnanaolivu R.D."/>
            <person name="Hernandez B."/>
            <person name="Javaid M."/>
            <person name="Jayaseelan J.C."/>
            <person name="Lee S."/>
            <person name="Li M."/>
            <person name="Ming W."/>
            <person name="Munidasa M."/>
            <person name="Muniz J."/>
            <person name="Nguyen L."/>
            <person name="Ongeri F."/>
            <person name="Osuji N."/>
            <person name="Pu L.-L."/>
            <person name="Puazo M."/>
            <person name="Qu C."/>
            <person name="Quiroz J."/>
            <person name="Raj R."/>
            <person name="Weissenberger G."/>
            <person name="Xin Y."/>
            <person name="Zou X."/>
            <person name="Han Y."/>
            <person name="Richards S."/>
            <person name="Worley K."/>
            <person name="Muzny D."/>
            <person name="Gibbs R."/>
        </authorList>
    </citation>
    <scope>NUCLEOTIDE SEQUENCE</scope>
    <source>
        <strain evidence="1">Sampled in the wild</strain>
    </source>
</reference>
<sequence>MIQLKSSHICPGTASHLKNCPIKVPARKNLSKKTYRENCGNSGLKCSSTDFGGQSLQQLALTVAVSQLCIELLRRSFNTNPENVIVARRKFPANVHVLDVV</sequence>